<dbReference type="InterPro" id="IPR050482">
    <property type="entry name" value="Sensor_HK_TwoCompSys"/>
</dbReference>
<dbReference type="PANTHER" id="PTHR24421:SF10">
    <property type="entry name" value="NITRATE_NITRITE SENSOR PROTEIN NARQ"/>
    <property type="match status" value="1"/>
</dbReference>
<dbReference type="InterPro" id="IPR036890">
    <property type="entry name" value="HATPase_C_sf"/>
</dbReference>
<evidence type="ECO:0000313" key="11">
    <source>
        <dbReference type="EMBL" id="GII77783.1"/>
    </source>
</evidence>
<evidence type="ECO:0000256" key="2">
    <source>
        <dbReference type="ARBA" id="ARBA00012438"/>
    </source>
</evidence>
<keyword evidence="8" id="KW-0902">Two-component regulatory system</keyword>
<keyword evidence="12" id="KW-1185">Reference proteome</keyword>
<keyword evidence="7" id="KW-0067">ATP-binding</keyword>
<keyword evidence="9" id="KW-0812">Transmembrane</keyword>
<keyword evidence="3" id="KW-0597">Phosphoprotein</keyword>
<dbReference type="RefSeq" id="WP_203984791.1">
    <property type="nucleotide sequence ID" value="NZ_BOOU01000041.1"/>
</dbReference>
<dbReference type="GO" id="GO:0000155">
    <property type="term" value="F:phosphorelay sensor kinase activity"/>
    <property type="evidence" value="ECO:0007669"/>
    <property type="project" value="InterPro"/>
</dbReference>
<dbReference type="EC" id="2.7.13.3" evidence="2"/>
<evidence type="ECO:0000256" key="9">
    <source>
        <dbReference type="SAM" id="Phobius"/>
    </source>
</evidence>
<evidence type="ECO:0000256" key="1">
    <source>
        <dbReference type="ARBA" id="ARBA00000085"/>
    </source>
</evidence>
<dbReference type="EMBL" id="BOOU01000041">
    <property type="protein sequence ID" value="GII77783.1"/>
    <property type="molecule type" value="Genomic_DNA"/>
</dbReference>
<dbReference type="PANTHER" id="PTHR24421">
    <property type="entry name" value="NITRATE/NITRITE SENSOR PROTEIN NARX-RELATED"/>
    <property type="match status" value="1"/>
</dbReference>
<gene>
    <name evidence="11" type="ORF">Sru01_27650</name>
</gene>
<name>A0A919R2C8_9ACTN</name>
<evidence type="ECO:0000256" key="8">
    <source>
        <dbReference type="ARBA" id="ARBA00023012"/>
    </source>
</evidence>
<comment type="catalytic activity">
    <reaction evidence="1">
        <text>ATP + protein L-histidine = ADP + protein N-phospho-L-histidine.</text>
        <dbReference type="EC" id="2.7.13.3"/>
    </reaction>
</comment>
<dbReference type="InterPro" id="IPR011712">
    <property type="entry name" value="Sig_transdc_His_kin_sub3_dim/P"/>
</dbReference>
<comment type="caution">
    <text evidence="11">The sequence shown here is derived from an EMBL/GenBank/DDBJ whole genome shotgun (WGS) entry which is preliminary data.</text>
</comment>
<keyword evidence="9" id="KW-0472">Membrane</keyword>
<dbReference type="GO" id="GO:0005524">
    <property type="term" value="F:ATP binding"/>
    <property type="evidence" value="ECO:0007669"/>
    <property type="project" value="UniProtKB-KW"/>
</dbReference>
<dbReference type="GO" id="GO:0046983">
    <property type="term" value="F:protein dimerization activity"/>
    <property type="evidence" value="ECO:0007669"/>
    <property type="project" value="InterPro"/>
</dbReference>
<keyword evidence="6 11" id="KW-0418">Kinase</keyword>
<feature type="transmembrane region" description="Helical" evidence="9">
    <location>
        <begin position="12"/>
        <end position="35"/>
    </location>
</feature>
<dbReference type="GO" id="GO:0016020">
    <property type="term" value="C:membrane"/>
    <property type="evidence" value="ECO:0007669"/>
    <property type="project" value="InterPro"/>
</dbReference>
<reference evidence="11" key="1">
    <citation type="submission" date="2021-01" db="EMBL/GenBank/DDBJ databases">
        <title>Whole genome shotgun sequence of Sphaerisporangium rufum NBRC 109079.</title>
        <authorList>
            <person name="Komaki H."/>
            <person name="Tamura T."/>
        </authorList>
    </citation>
    <scope>NUCLEOTIDE SEQUENCE</scope>
    <source>
        <strain evidence="11">NBRC 109079</strain>
    </source>
</reference>
<evidence type="ECO:0000256" key="7">
    <source>
        <dbReference type="ARBA" id="ARBA00022840"/>
    </source>
</evidence>
<evidence type="ECO:0000256" key="3">
    <source>
        <dbReference type="ARBA" id="ARBA00022553"/>
    </source>
</evidence>
<evidence type="ECO:0000256" key="6">
    <source>
        <dbReference type="ARBA" id="ARBA00022777"/>
    </source>
</evidence>
<protein>
    <recommendedName>
        <fullName evidence="2">histidine kinase</fullName>
        <ecNumber evidence="2">2.7.13.3</ecNumber>
    </recommendedName>
</protein>
<feature type="transmembrane region" description="Helical" evidence="9">
    <location>
        <begin position="47"/>
        <end position="69"/>
    </location>
</feature>
<dbReference type="Pfam" id="PF07730">
    <property type="entry name" value="HisKA_3"/>
    <property type="match status" value="1"/>
</dbReference>
<dbReference type="Gene3D" id="3.30.565.10">
    <property type="entry name" value="Histidine kinase-like ATPase, C-terminal domain"/>
    <property type="match status" value="1"/>
</dbReference>
<accession>A0A919R2C8</accession>
<dbReference type="Proteomes" id="UP000655287">
    <property type="component" value="Unassembled WGS sequence"/>
</dbReference>
<feature type="transmembrane region" description="Helical" evidence="9">
    <location>
        <begin position="100"/>
        <end position="129"/>
    </location>
</feature>
<keyword evidence="5" id="KW-0547">Nucleotide-binding</keyword>
<evidence type="ECO:0000259" key="10">
    <source>
        <dbReference type="Pfam" id="PF07730"/>
    </source>
</evidence>
<dbReference type="AlphaFoldDB" id="A0A919R2C8"/>
<keyword evidence="9" id="KW-1133">Transmembrane helix</keyword>
<evidence type="ECO:0000256" key="5">
    <source>
        <dbReference type="ARBA" id="ARBA00022741"/>
    </source>
</evidence>
<organism evidence="11 12">
    <name type="scientific">Sphaerisporangium rufum</name>
    <dbReference type="NCBI Taxonomy" id="1381558"/>
    <lineage>
        <taxon>Bacteria</taxon>
        <taxon>Bacillati</taxon>
        <taxon>Actinomycetota</taxon>
        <taxon>Actinomycetes</taxon>
        <taxon>Streptosporangiales</taxon>
        <taxon>Streptosporangiaceae</taxon>
        <taxon>Sphaerisporangium</taxon>
    </lineage>
</organism>
<keyword evidence="4" id="KW-0808">Transferase</keyword>
<sequence>MSHRLPAPVPYLLGWVHAIIGAAIWLPAATGGAVAGLAVPAPVRTEVFAATTVLLVLLGGLVGVTRPVAIRLGNALLRTTFPVAPAARGRPVRLRSAGWTLLHAVSGAALLSVVFGALLPAVTLPAIWARGGGDLVLPGMSPTISGGLPGSWTLAVALGLVTLAGVAGAGYTAALRRVAPYLLGPSAAERMAAVRRHADRLAVRNRLARELHDSIGHTLTATTIQAAVAGALVESDPERARHTMSGIEEAARTALDDLDHVLGVLRDGASPREPQYTLADLDPLLDRVRSGGTPVDVTLTGDPRQVPAAVSREAYRIVQEGLTNAIRRSGQVTVRIDVGPHHLDIELTNPIAAGRVPEVAGGRGGRGLAGIAERVQVLRGEVTAGPVTDHAGHRWRLAARLPLGSTP</sequence>
<evidence type="ECO:0000256" key="4">
    <source>
        <dbReference type="ARBA" id="ARBA00022679"/>
    </source>
</evidence>
<dbReference type="Gene3D" id="1.20.5.1930">
    <property type="match status" value="1"/>
</dbReference>
<feature type="transmembrane region" description="Helical" evidence="9">
    <location>
        <begin position="149"/>
        <end position="174"/>
    </location>
</feature>
<proteinExistence type="predicted"/>
<feature type="domain" description="Signal transduction histidine kinase subgroup 3 dimerisation and phosphoacceptor" evidence="10">
    <location>
        <begin position="204"/>
        <end position="268"/>
    </location>
</feature>
<evidence type="ECO:0000313" key="12">
    <source>
        <dbReference type="Proteomes" id="UP000655287"/>
    </source>
</evidence>
<dbReference type="SUPFAM" id="SSF55874">
    <property type="entry name" value="ATPase domain of HSP90 chaperone/DNA topoisomerase II/histidine kinase"/>
    <property type="match status" value="1"/>
</dbReference>